<organism evidence="1 2">
    <name type="scientific">Corynebacterium occultum</name>
    <dbReference type="NCBI Taxonomy" id="2675219"/>
    <lineage>
        <taxon>Bacteria</taxon>
        <taxon>Bacillati</taxon>
        <taxon>Actinomycetota</taxon>
        <taxon>Actinomycetes</taxon>
        <taxon>Mycobacteriales</taxon>
        <taxon>Corynebacteriaceae</taxon>
        <taxon>Corynebacterium</taxon>
    </lineage>
</organism>
<sequence length="32" mass="3433">MEPRHSLPIILLTLPLCTLGGTTTLGRDVSRA</sequence>
<evidence type="ECO:0000313" key="1">
    <source>
        <dbReference type="EMBL" id="QGU06998.1"/>
    </source>
</evidence>
<dbReference type="EMBL" id="CP046455">
    <property type="protein sequence ID" value="QGU06998.1"/>
    <property type="molecule type" value="Genomic_DNA"/>
</dbReference>
<gene>
    <name evidence="1" type="ORF">COCCU_05260</name>
</gene>
<dbReference type="AlphaFoldDB" id="A0A6B8WKP8"/>
<proteinExistence type="predicted"/>
<keyword evidence="2" id="KW-1185">Reference proteome</keyword>
<reference evidence="1 2" key="1">
    <citation type="submission" date="2019-11" db="EMBL/GenBank/DDBJ databases">
        <title>Complete genome sequence of Corynebacterium kalinowskii 1959, a novel Corynebacterium species isolated from soil of a small paddock in Vilsendorf, Germany.</title>
        <authorList>
            <person name="Schaffert L."/>
            <person name="Ruwe M."/>
            <person name="Milse J."/>
            <person name="Hanuschka K."/>
            <person name="Ortseifen V."/>
            <person name="Droste J."/>
            <person name="Brandt D."/>
            <person name="Schlueter L."/>
            <person name="Kutter Y."/>
            <person name="Vinke S."/>
            <person name="Viehoefer P."/>
            <person name="Jacob L."/>
            <person name="Luebke N.-C."/>
            <person name="Schulte-Berndt E."/>
            <person name="Hain C."/>
            <person name="Linder M."/>
            <person name="Schmidt P."/>
            <person name="Wollenschlaeger L."/>
            <person name="Luttermann T."/>
            <person name="Thieme E."/>
            <person name="Hassa J."/>
            <person name="Haak M."/>
            <person name="Wittchen M."/>
            <person name="Mentz A."/>
            <person name="Persicke M."/>
            <person name="Busche T."/>
            <person name="Ruckert C."/>
        </authorList>
    </citation>
    <scope>NUCLEOTIDE SEQUENCE [LARGE SCALE GENOMIC DNA]</scope>
    <source>
        <strain evidence="1 2">2039</strain>
    </source>
</reference>
<evidence type="ECO:0000313" key="2">
    <source>
        <dbReference type="Proteomes" id="UP000424462"/>
    </source>
</evidence>
<dbReference type="Proteomes" id="UP000424462">
    <property type="component" value="Chromosome"/>
</dbReference>
<protein>
    <submittedName>
        <fullName evidence="1">Uncharacterized protein</fullName>
    </submittedName>
</protein>
<dbReference type="KEGG" id="cok:COCCU_05260"/>
<name>A0A6B8WKP8_9CORY</name>
<accession>A0A6B8WKP8</accession>